<name>A0A5M9MP98_9EURO</name>
<dbReference type="Proteomes" id="UP000324241">
    <property type="component" value="Unassembled WGS sequence"/>
</dbReference>
<sequence length="175" mass="19589">MAKDAIMRVALKADMSAGRVTLNGDTLLVVYAGVSTVDLVSYVLKRPSLSVSGVLAGAGAMYGSTVLDDRFENLLSQLSGREKHHEMPEKSHYMALQYCQDTIKPKFDKELDGVFCADAQCRRRYWDRGRGRLYPAGWPRNTWSAVVQHVPMTLHMTLLMDAEARSNTDQVEISY</sequence>
<evidence type="ECO:0000313" key="1">
    <source>
        <dbReference type="EMBL" id="KAA8647726.1"/>
    </source>
</evidence>
<gene>
    <name evidence="1" type="ORF">ATNIH1004_006423</name>
</gene>
<comment type="caution">
    <text evidence="1">The sequence shown here is derived from an EMBL/GenBank/DDBJ whole genome shotgun (WGS) entry which is preliminary data.</text>
</comment>
<dbReference type="GeneID" id="54329125"/>
<organism evidence="1 2">
    <name type="scientific">Aspergillus tanneri</name>
    <dbReference type="NCBI Taxonomy" id="1220188"/>
    <lineage>
        <taxon>Eukaryota</taxon>
        <taxon>Fungi</taxon>
        <taxon>Dikarya</taxon>
        <taxon>Ascomycota</taxon>
        <taxon>Pezizomycotina</taxon>
        <taxon>Eurotiomycetes</taxon>
        <taxon>Eurotiomycetidae</taxon>
        <taxon>Eurotiales</taxon>
        <taxon>Aspergillaceae</taxon>
        <taxon>Aspergillus</taxon>
        <taxon>Aspergillus subgen. Circumdati</taxon>
    </lineage>
</organism>
<reference evidence="1 2" key="1">
    <citation type="submission" date="2019-08" db="EMBL/GenBank/DDBJ databases">
        <title>The genome sequence of a newly discovered highly antifungal drug resistant Aspergillus species, Aspergillus tanneri NIH 1004.</title>
        <authorList>
            <person name="Mounaud S."/>
            <person name="Singh I."/>
            <person name="Joardar V."/>
            <person name="Pakala S."/>
            <person name="Pakala S."/>
            <person name="Venepally P."/>
            <person name="Chung J.K."/>
            <person name="Losada L."/>
            <person name="Nierman W.C."/>
        </authorList>
    </citation>
    <scope>NUCLEOTIDE SEQUENCE [LARGE SCALE GENOMIC DNA]</scope>
    <source>
        <strain evidence="1 2">NIH1004</strain>
    </source>
</reference>
<protein>
    <submittedName>
        <fullName evidence="1">Uncharacterized protein</fullName>
    </submittedName>
</protein>
<accession>A0A5M9MP98</accession>
<dbReference type="AlphaFoldDB" id="A0A5M9MP98"/>
<dbReference type="EMBL" id="QUQM01000004">
    <property type="protein sequence ID" value="KAA8647726.1"/>
    <property type="molecule type" value="Genomic_DNA"/>
</dbReference>
<evidence type="ECO:0000313" key="2">
    <source>
        <dbReference type="Proteomes" id="UP000324241"/>
    </source>
</evidence>
<dbReference type="RefSeq" id="XP_033427087.1">
    <property type="nucleotide sequence ID" value="XM_033571055.1"/>
</dbReference>
<proteinExistence type="predicted"/>